<evidence type="ECO:0000313" key="4">
    <source>
        <dbReference type="Proteomes" id="UP001597417"/>
    </source>
</evidence>
<dbReference type="SUPFAM" id="SSF54593">
    <property type="entry name" value="Glyoxalase/Bleomycin resistance protein/Dihydroxybiphenyl dioxygenase"/>
    <property type="match status" value="1"/>
</dbReference>
<accession>A0ABW5FIH2</accession>
<dbReference type="Pfam" id="PF00903">
    <property type="entry name" value="Glyoxalase"/>
    <property type="match status" value="1"/>
</dbReference>
<proteinExistence type="predicted"/>
<dbReference type="InterPro" id="IPR037523">
    <property type="entry name" value="VOC_core"/>
</dbReference>
<name>A0ABW5FIH2_9PSEU</name>
<evidence type="ECO:0000259" key="2">
    <source>
        <dbReference type="PROSITE" id="PS51819"/>
    </source>
</evidence>
<reference evidence="4" key="1">
    <citation type="journal article" date="2019" name="Int. J. Syst. Evol. Microbiol.">
        <title>The Global Catalogue of Microorganisms (GCM) 10K type strain sequencing project: providing services to taxonomists for standard genome sequencing and annotation.</title>
        <authorList>
            <consortium name="The Broad Institute Genomics Platform"/>
            <consortium name="The Broad Institute Genome Sequencing Center for Infectious Disease"/>
            <person name="Wu L."/>
            <person name="Ma J."/>
        </authorList>
    </citation>
    <scope>NUCLEOTIDE SEQUENCE [LARGE SCALE GENOMIC DNA]</scope>
    <source>
        <strain evidence="4">CGMCC 4.7645</strain>
    </source>
</reference>
<dbReference type="RefSeq" id="WP_378259955.1">
    <property type="nucleotide sequence ID" value="NZ_JBHUKR010000001.1"/>
</dbReference>
<dbReference type="InterPro" id="IPR051785">
    <property type="entry name" value="MMCE/EMCE_epimerase"/>
</dbReference>
<evidence type="ECO:0000256" key="1">
    <source>
        <dbReference type="ARBA" id="ARBA00022723"/>
    </source>
</evidence>
<comment type="caution">
    <text evidence="3">The sequence shown here is derived from an EMBL/GenBank/DDBJ whole genome shotgun (WGS) entry which is preliminary data.</text>
</comment>
<keyword evidence="4" id="KW-1185">Reference proteome</keyword>
<dbReference type="PROSITE" id="PS51819">
    <property type="entry name" value="VOC"/>
    <property type="match status" value="1"/>
</dbReference>
<dbReference type="InterPro" id="IPR029068">
    <property type="entry name" value="Glyas_Bleomycin-R_OHBP_Dase"/>
</dbReference>
<organism evidence="3 4">
    <name type="scientific">Amycolatopsis pigmentata</name>
    <dbReference type="NCBI Taxonomy" id="450801"/>
    <lineage>
        <taxon>Bacteria</taxon>
        <taxon>Bacillati</taxon>
        <taxon>Actinomycetota</taxon>
        <taxon>Actinomycetes</taxon>
        <taxon>Pseudonocardiales</taxon>
        <taxon>Pseudonocardiaceae</taxon>
        <taxon>Amycolatopsis</taxon>
    </lineage>
</organism>
<dbReference type="InterPro" id="IPR004360">
    <property type="entry name" value="Glyas_Fos-R_dOase_dom"/>
</dbReference>
<dbReference type="EMBL" id="JBHUKR010000001">
    <property type="protein sequence ID" value="MFD2414773.1"/>
    <property type="molecule type" value="Genomic_DNA"/>
</dbReference>
<feature type="domain" description="VOC" evidence="2">
    <location>
        <begin position="12"/>
        <end position="162"/>
    </location>
</feature>
<gene>
    <name evidence="3" type="ORF">ACFSXZ_00315</name>
</gene>
<dbReference type="Proteomes" id="UP001597417">
    <property type="component" value="Unassembled WGS sequence"/>
</dbReference>
<dbReference type="PANTHER" id="PTHR43048">
    <property type="entry name" value="METHYLMALONYL-COA EPIMERASE"/>
    <property type="match status" value="1"/>
</dbReference>
<evidence type="ECO:0000313" key="3">
    <source>
        <dbReference type="EMBL" id="MFD2414773.1"/>
    </source>
</evidence>
<keyword evidence="1" id="KW-0479">Metal-binding</keyword>
<dbReference type="Gene3D" id="3.10.180.10">
    <property type="entry name" value="2,3-Dihydroxybiphenyl 1,2-Dioxygenase, domain 1"/>
    <property type="match status" value="1"/>
</dbReference>
<sequence length="185" mass="20019">MTQQKVRPTRAGIDHIGMTVPDIPAAIEFFEKVFGVETTFDIMTPEAKAIIDAEDLSVALGVPEGAKITALVKIALDGGPMIELFEWKVDDQREPVVASDLGFHHAAIYVDDIYAAAERIEAAGGKALPGGPVEMFGYEAGAGNKAWYTQTPWGSTIELICYPTVMPYETEFGRVAPGRRESATE</sequence>
<protein>
    <submittedName>
        <fullName evidence="3">VOC family protein</fullName>
    </submittedName>
</protein>
<dbReference type="PANTHER" id="PTHR43048:SF6">
    <property type="entry name" value="BLR8189 PROTEIN"/>
    <property type="match status" value="1"/>
</dbReference>